<name>A0A200J1A9_9ENTE</name>
<keyword evidence="6" id="KW-1185">Reference proteome</keyword>
<feature type="transmembrane region" description="Helical" evidence="1">
    <location>
        <begin position="311"/>
        <end position="331"/>
    </location>
</feature>
<reference evidence="5" key="2">
    <citation type="submission" date="2017-05" db="EMBL/GenBank/DDBJ databases">
        <authorList>
            <consortium name="The Broad Institute Genomics Platform"/>
            <consortium name="The Broad Institute Genomic Center for Infectious Diseases"/>
            <person name="Earl A."/>
            <person name="Manson A."/>
            <person name="Schwartman J."/>
            <person name="Gilmore M."/>
            <person name="Abouelleil A."/>
            <person name="Cao P."/>
            <person name="Chapman S."/>
            <person name="Cusick C."/>
            <person name="Shea T."/>
            <person name="Young S."/>
            <person name="Neafsey D."/>
            <person name="Nusbaum C."/>
            <person name="Birren B."/>
        </authorList>
    </citation>
    <scope>NUCLEOTIDE SEQUENCE</scope>
    <source>
        <strain evidence="5">9D6_DIV0238</strain>
    </source>
</reference>
<keyword evidence="1" id="KW-0472">Membrane</keyword>
<feature type="domain" description="WxL Interacting Protein host binding" evidence="3">
    <location>
        <begin position="163"/>
        <end position="296"/>
    </location>
</feature>
<dbReference type="InterPro" id="IPR021759">
    <property type="entry name" value="WxLIP_HBD"/>
</dbReference>
<dbReference type="Pfam" id="PF06030">
    <property type="entry name" value="WxLIP_PGBD"/>
    <property type="match status" value="1"/>
</dbReference>
<dbReference type="EMBL" id="CP147246">
    <property type="protein sequence ID" value="WYJ94439.1"/>
    <property type="molecule type" value="Genomic_DNA"/>
</dbReference>
<reference evidence="4" key="1">
    <citation type="submission" date="2017-05" db="EMBL/GenBank/DDBJ databases">
        <title>The Genome Sequence of Enterococcus sp. 9D6_DIV0238.</title>
        <authorList>
            <consortium name="The Broad Institute Genomics Platform"/>
            <consortium name="The Broad Institute Genomic Center for Infectious Diseases"/>
            <person name="Earl A."/>
            <person name="Manson A."/>
            <person name="Schwartman J."/>
            <person name="Gilmore M."/>
            <person name="Abouelleil A."/>
            <person name="Cao P."/>
            <person name="Chapman S."/>
            <person name="Cusick C."/>
            <person name="Shea T."/>
            <person name="Young S."/>
            <person name="Neafsey D."/>
            <person name="Nusbaum C."/>
            <person name="Birren B."/>
        </authorList>
    </citation>
    <scope>NUCLEOTIDE SEQUENCE [LARGE SCALE GENOMIC DNA]</scope>
    <source>
        <strain evidence="4">9D6_DIV0238</strain>
    </source>
</reference>
<dbReference type="EMBL" id="NIBQ01000003">
    <property type="protein sequence ID" value="OUZ30345.1"/>
    <property type="molecule type" value="Genomic_DNA"/>
</dbReference>
<feature type="domain" description="WxL Interacting Protein peptidoglycan binding" evidence="2">
    <location>
        <begin position="33"/>
        <end position="152"/>
    </location>
</feature>
<dbReference type="OrthoDB" id="2367549at2"/>
<evidence type="ECO:0000313" key="5">
    <source>
        <dbReference type="EMBL" id="WYJ94439.1"/>
    </source>
</evidence>
<evidence type="ECO:0000256" key="1">
    <source>
        <dbReference type="SAM" id="Phobius"/>
    </source>
</evidence>
<dbReference type="AlphaFoldDB" id="A0A200J1A9"/>
<dbReference type="Pfam" id="PF11797">
    <property type="entry name" value="WxLIP_HBD"/>
    <property type="match status" value="1"/>
</dbReference>
<evidence type="ECO:0000313" key="6">
    <source>
        <dbReference type="Proteomes" id="UP000196151"/>
    </source>
</evidence>
<dbReference type="RefSeq" id="WP_087641723.1">
    <property type="nucleotide sequence ID" value="NZ_CP147246.1"/>
</dbReference>
<sequence>MRKYSLLIYGLLLVLFLGITNTVYATPPSTLSYTATMIPAKNQIDEKKSYFDLLVTPGEEQQVAIKLNNASDKMIKLKVSPNTAKTTSNGTVDYSGMELENTPNLIASFEEITSKEQIVELAGNSEKVVTFTIKIPKKPFEGIILGGFYIQEIDEEETVSSKEGIHIANQFSMIIGCQMRMSEESVKKNFSLEKIYLDNYGGYFTVVTDIHNNASQLISFYSLLGEIQNDQGETIHKFRKDTFSMAPNSIFSLPERIDNSKLDPGEYVMKIDIHSRGEEQWKLQKKFTIQSDAKDKVLEKSIDRKKTQINWLLLTIVLIISITVLLILIQLKKHKN</sequence>
<keyword evidence="1" id="KW-1133">Transmembrane helix</keyword>
<evidence type="ECO:0000259" key="3">
    <source>
        <dbReference type="Pfam" id="PF11797"/>
    </source>
</evidence>
<evidence type="ECO:0000259" key="2">
    <source>
        <dbReference type="Pfam" id="PF06030"/>
    </source>
</evidence>
<proteinExistence type="predicted"/>
<keyword evidence="1" id="KW-0812">Transmembrane</keyword>
<dbReference type="Proteomes" id="UP000196151">
    <property type="component" value="Chromosome"/>
</dbReference>
<protein>
    <submittedName>
        <fullName evidence="4">Uncharacterized protein</fullName>
    </submittedName>
</protein>
<dbReference type="InterPro" id="IPR010317">
    <property type="entry name" value="WxLIP_PGBD"/>
</dbReference>
<organism evidence="4">
    <name type="scientific">Candidatus Enterococcus dunnyi</name>
    <dbReference type="NCBI Taxonomy" id="1834192"/>
    <lineage>
        <taxon>Bacteria</taxon>
        <taxon>Bacillati</taxon>
        <taxon>Bacillota</taxon>
        <taxon>Bacilli</taxon>
        <taxon>Lactobacillales</taxon>
        <taxon>Enterococcaceae</taxon>
        <taxon>Enterococcus</taxon>
    </lineage>
</organism>
<reference evidence="5" key="3">
    <citation type="submission" date="2024-03" db="EMBL/GenBank/DDBJ databases">
        <title>The Genome Sequence of Enterococcus sp. DIV0238c.</title>
        <authorList>
            <consortium name="The Broad Institute Genomics Platform"/>
            <consortium name="The Broad Institute Microbial Omics Core"/>
            <consortium name="The Broad Institute Genomic Center for Infectious Diseases"/>
            <person name="Earl A."/>
            <person name="Manson A."/>
            <person name="Gilmore M."/>
            <person name="Schwartman J."/>
            <person name="Shea T."/>
            <person name="Abouelleil A."/>
            <person name="Cao P."/>
            <person name="Chapman S."/>
            <person name="Cusick C."/>
            <person name="Young S."/>
            <person name="Neafsey D."/>
            <person name="Nusbaum C."/>
            <person name="Birren B."/>
        </authorList>
    </citation>
    <scope>NUCLEOTIDE SEQUENCE</scope>
    <source>
        <strain evidence="5">9D6_DIV0238</strain>
    </source>
</reference>
<accession>A0A200J1A9</accession>
<evidence type="ECO:0000313" key="4">
    <source>
        <dbReference type="EMBL" id="OUZ30345.1"/>
    </source>
</evidence>
<gene>
    <name evidence="5" type="ORF">A5889_001952</name>
    <name evidence="4" type="ORF">A5889_002633</name>
</gene>